<dbReference type="InterPro" id="IPR000866">
    <property type="entry name" value="AhpC/TSA"/>
</dbReference>
<dbReference type="PROSITE" id="PS00194">
    <property type="entry name" value="THIOREDOXIN_1"/>
    <property type="match status" value="1"/>
</dbReference>
<dbReference type="GO" id="GO:0030313">
    <property type="term" value="C:cell envelope"/>
    <property type="evidence" value="ECO:0007669"/>
    <property type="project" value="UniProtKB-SubCell"/>
</dbReference>
<keyword evidence="3" id="KW-0735">Signal-anchor</keyword>
<name>A0A1I4IMN3_9BACI</name>
<dbReference type="GO" id="GO:0016491">
    <property type="term" value="F:oxidoreductase activity"/>
    <property type="evidence" value="ECO:0007669"/>
    <property type="project" value="InterPro"/>
</dbReference>
<dbReference type="STRING" id="266892.SAMN04488054_102131"/>
<keyword evidence="4" id="KW-1015">Disulfide bond</keyword>
<dbReference type="InterPro" id="IPR036249">
    <property type="entry name" value="Thioredoxin-like_sf"/>
</dbReference>
<dbReference type="InterPro" id="IPR017937">
    <property type="entry name" value="Thioredoxin_CS"/>
</dbReference>
<dbReference type="InterPro" id="IPR050553">
    <property type="entry name" value="Thioredoxin_ResA/DsbE_sf"/>
</dbReference>
<dbReference type="PANTHER" id="PTHR42852:SF6">
    <property type="entry name" value="THIOL:DISULFIDE INTERCHANGE PROTEIN DSBE"/>
    <property type="match status" value="1"/>
</dbReference>
<dbReference type="SUPFAM" id="SSF52833">
    <property type="entry name" value="Thioredoxin-like"/>
    <property type="match status" value="1"/>
</dbReference>
<keyword evidence="3" id="KW-0812">Transmembrane</keyword>
<reference evidence="7 8" key="1">
    <citation type="submission" date="2016-10" db="EMBL/GenBank/DDBJ databases">
        <authorList>
            <person name="de Groot N.N."/>
        </authorList>
    </citation>
    <scope>NUCLEOTIDE SEQUENCE [LARGE SCALE GENOMIC DNA]</scope>
    <source>
        <strain evidence="7 8">CGMCC 1.6134</strain>
    </source>
</reference>
<evidence type="ECO:0000256" key="5">
    <source>
        <dbReference type="ARBA" id="ARBA00023284"/>
    </source>
</evidence>
<dbReference type="InterPro" id="IPR013766">
    <property type="entry name" value="Thioredoxin_domain"/>
</dbReference>
<comment type="subcellular location">
    <subcellularLocation>
        <location evidence="1">Cell envelope</location>
    </subcellularLocation>
</comment>
<proteinExistence type="predicted"/>
<evidence type="ECO:0000313" key="8">
    <source>
        <dbReference type="Proteomes" id="UP000199668"/>
    </source>
</evidence>
<sequence>MELKDYRGKGIFLNFWGTYCPPCEEEMPYMDRLYAKYKDEGVEILAVNVGESDLAVDRFVNRHDLSFPVPMDREKEVLDLYGINPLPTTFLVDKEGIVLDIIIGGMTEENIEGYMEQIKP</sequence>
<dbReference type="AlphaFoldDB" id="A0A1I4IMN3"/>
<evidence type="ECO:0000256" key="3">
    <source>
        <dbReference type="ARBA" id="ARBA00022968"/>
    </source>
</evidence>
<dbReference type="RefSeq" id="WP_245736788.1">
    <property type="nucleotide sequence ID" value="NZ_FOTY01000002.1"/>
</dbReference>
<dbReference type="GO" id="GO:0017004">
    <property type="term" value="P:cytochrome complex assembly"/>
    <property type="evidence" value="ECO:0007669"/>
    <property type="project" value="UniProtKB-KW"/>
</dbReference>
<organism evidence="7 8">
    <name type="scientific">Salibacterium qingdaonense</name>
    <dbReference type="NCBI Taxonomy" id="266892"/>
    <lineage>
        <taxon>Bacteria</taxon>
        <taxon>Bacillati</taxon>
        <taxon>Bacillota</taxon>
        <taxon>Bacilli</taxon>
        <taxon>Bacillales</taxon>
        <taxon>Bacillaceae</taxon>
    </lineage>
</organism>
<evidence type="ECO:0000256" key="2">
    <source>
        <dbReference type="ARBA" id="ARBA00022748"/>
    </source>
</evidence>
<evidence type="ECO:0000256" key="4">
    <source>
        <dbReference type="ARBA" id="ARBA00023157"/>
    </source>
</evidence>
<evidence type="ECO:0000256" key="1">
    <source>
        <dbReference type="ARBA" id="ARBA00004196"/>
    </source>
</evidence>
<evidence type="ECO:0000313" key="7">
    <source>
        <dbReference type="EMBL" id="SFL55602.1"/>
    </source>
</evidence>
<dbReference type="NCBIfam" id="NF002854">
    <property type="entry name" value="PRK03147.1"/>
    <property type="match status" value="1"/>
</dbReference>
<keyword evidence="8" id="KW-1185">Reference proteome</keyword>
<dbReference type="PROSITE" id="PS51352">
    <property type="entry name" value="THIOREDOXIN_2"/>
    <property type="match status" value="1"/>
</dbReference>
<dbReference type="Pfam" id="PF00578">
    <property type="entry name" value="AhpC-TSA"/>
    <property type="match status" value="1"/>
</dbReference>
<gene>
    <name evidence="7" type="ORF">SAMN04488054_102131</name>
</gene>
<dbReference type="GO" id="GO:0016209">
    <property type="term" value="F:antioxidant activity"/>
    <property type="evidence" value="ECO:0007669"/>
    <property type="project" value="InterPro"/>
</dbReference>
<feature type="domain" description="Thioredoxin" evidence="6">
    <location>
        <begin position="1"/>
        <end position="120"/>
    </location>
</feature>
<keyword evidence="2" id="KW-0201">Cytochrome c-type biogenesis</keyword>
<keyword evidence="5" id="KW-0676">Redox-active center</keyword>
<evidence type="ECO:0000259" key="6">
    <source>
        <dbReference type="PROSITE" id="PS51352"/>
    </source>
</evidence>
<dbReference type="Proteomes" id="UP000199668">
    <property type="component" value="Unassembled WGS sequence"/>
</dbReference>
<dbReference type="CDD" id="cd02966">
    <property type="entry name" value="TlpA_like_family"/>
    <property type="match status" value="1"/>
</dbReference>
<dbReference type="Gene3D" id="3.40.30.10">
    <property type="entry name" value="Glutaredoxin"/>
    <property type="match status" value="1"/>
</dbReference>
<accession>A0A1I4IMN3</accession>
<protein>
    <submittedName>
        <fullName evidence="7">Peroxiredoxin</fullName>
    </submittedName>
</protein>
<dbReference type="EMBL" id="FOTY01000002">
    <property type="protein sequence ID" value="SFL55602.1"/>
    <property type="molecule type" value="Genomic_DNA"/>
</dbReference>
<dbReference type="PANTHER" id="PTHR42852">
    <property type="entry name" value="THIOL:DISULFIDE INTERCHANGE PROTEIN DSBE"/>
    <property type="match status" value="1"/>
</dbReference>